<evidence type="ECO:0000313" key="3">
    <source>
        <dbReference type="Proteomes" id="UP000295135"/>
    </source>
</evidence>
<accession>A0A4R3JV69</accession>
<dbReference type="InterPro" id="IPR038726">
    <property type="entry name" value="PDDEXK_AddAB-type"/>
</dbReference>
<keyword evidence="2" id="KW-0347">Helicase</keyword>
<dbReference type="InterPro" id="IPR027417">
    <property type="entry name" value="P-loop_NTPase"/>
</dbReference>
<dbReference type="GO" id="GO:0004386">
    <property type="term" value="F:helicase activity"/>
    <property type="evidence" value="ECO:0007669"/>
    <property type="project" value="UniProtKB-KW"/>
</dbReference>
<dbReference type="AlphaFoldDB" id="A0A4R3JV69"/>
<evidence type="ECO:0000259" key="1">
    <source>
        <dbReference type="Pfam" id="PF12705"/>
    </source>
</evidence>
<evidence type="ECO:0000313" key="2">
    <source>
        <dbReference type="EMBL" id="TCS71865.1"/>
    </source>
</evidence>
<comment type="caution">
    <text evidence="2">The sequence shown here is derived from an EMBL/GenBank/DDBJ whole genome shotgun (WGS) entry which is preliminary data.</text>
</comment>
<dbReference type="SUPFAM" id="SSF52540">
    <property type="entry name" value="P-loop containing nucleoside triphosphate hydrolases"/>
    <property type="match status" value="1"/>
</dbReference>
<gene>
    <name evidence="2" type="ORF">EDC61_1073</name>
</gene>
<dbReference type="Gene3D" id="3.90.320.10">
    <property type="match status" value="1"/>
</dbReference>
<protein>
    <submittedName>
        <fullName evidence="2">ATP-dependent helicase/nuclease subunit B</fullName>
    </submittedName>
</protein>
<dbReference type="InterPro" id="IPR011604">
    <property type="entry name" value="PDDEXK-like_dom_sf"/>
</dbReference>
<reference evidence="2 3" key="1">
    <citation type="submission" date="2019-03" db="EMBL/GenBank/DDBJ databases">
        <title>Genomic Encyclopedia of Type Strains, Phase IV (KMG-IV): sequencing the most valuable type-strain genomes for metagenomic binning, comparative biology and taxonomic classification.</title>
        <authorList>
            <person name="Goeker M."/>
        </authorList>
    </citation>
    <scope>NUCLEOTIDE SEQUENCE [LARGE SCALE GENOMIC DNA]</scope>
    <source>
        <strain evidence="2 3">DSM 103923</strain>
    </source>
</reference>
<dbReference type="RefSeq" id="WP_126463747.1">
    <property type="nucleotide sequence ID" value="NZ_AP018721.1"/>
</dbReference>
<keyword evidence="2" id="KW-0067">ATP-binding</keyword>
<keyword evidence="3" id="KW-1185">Reference proteome</keyword>
<keyword evidence="2" id="KW-0547">Nucleotide-binding</keyword>
<dbReference type="Pfam" id="PF12705">
    <property type="entry name" value="PDDEXK_1"/>
    <property type="match status" value="1"/>
</dbReference>
<dbReference type="OrthoDB" id="9761147at2"/>
<organism evidence="2 3">
    <name type="scientific">Sulfuritortus calidifontis</name>
    <dbReference type="NCBI Taxonomy" id="1914471"/>
    <lineage>
        <taxon>Bacteria</taxon>
        <taxon>Pseudomonadati</taxon>
        <taxon>Pseudomonadota</taxon>
        <taxon>Betaproteobacteria</taxon>
        <taxon>Nitrosomonadales</taxon>
        <taxon>Thiobacillaceae</taxon>
        <taxon>Sulfuritortus</taxon>
    </lineage>
</organism>
<feature type="domain" description="PD-(D/E)XK endonuclease-like" evidence="1">
    <location>
        <begin position="617"/>
        <end position="865"/>
    </location>
</feature>
<dbReference type="EMBL" id="SLZY01000007">
    <property type="protein sequence ID" value="TCS71865.1"/>
    <property type="molecule type" value="Genomic_DNA"/>
</dbReference>
<sequence>MPTAAYVSAVREFLEFEAGRAPDFSALTVLVPHYAAAQGFLAGLKTALAGRVVLPPRLLTLPALAVGVPGRAAAEPDSRRLVEIYSFLRRTGRLQERQLWPAAVELAGLMRELSDNQLALPADYAEFRSRLEAAYRRRLNATLGFEARLAHELWYALQQGGRPDSGRDYAERLACLAERAALPLYHLPLPGLSAMEQGFLERYAVRQPVRGLALPLAYPERQAVLDAAWVGGEAAAAAIGPLTDDLVLYGAASLEAVAVAAELQIRRWLAEGHEAIGIVALDRVAARRLRARLERHDILVQDETGWTFSTAAVSHVLDRWFGLLQDDCYYRDLLDFLKSPFVFADLAPKVLPAAVAELELALRRAGVVEGWGRFQQLARQANLAGVEPLLERMQAARRLFTGQRLPLAEWQQRLLRAFEQLGVRRALEADWAGGQLLALLRRLQGELQGDAAPYRFAEWRRWLMLQLDQATFVDARVESPVRFTHLRAARLREFNAVLILGADAGHLPETVSPGLFNQAVRRELGLPGQAERESELQAALADVIGRTPRVAATWQAERDGEPLALSPWLETLDLYHRACFGVSLKRSPPALVEPAAETALSAAEVPAPLADRLPERVTVSGWQSLVDCPYRFYARHLLGLNELDEVAEEMDKREYGTLIHAALAKFHEDHPVLADFDRATLAADLAGAVEEAFAEAGLTSYLAEAWRLRWQRRQAAYLDWALAWERAGHRFAKAEAKTALAVGVGDAEIRLEGRLDRLDRAADGLAVLDYKTQSKASLSAKLKRPGEDVQLPCYAWLTEAVEAGFVTLDEDKVTVLAWQEGLAEAAAAEAARFQAVFAALAGGAALPAQGAGPVCDRCEMRGLCRRDHWAGQ</sequence>
<proteinExistence type="predicted"/>
<dbReference type="Proteomes" id="UP000295135">
    <property type="component" value="Unassembled WGS sequence"/>
</dbReference>
<keyword evidence="2" id="KW-0378">Hydrolase</keyword>
<name>A0A4R3JV69_9PROT</name>